<dbReference type="InterPro" id="IPR011990">
    <property type="entry name" value="TPR-like_helical_dom_sf"/>
</dbReference>
<keyword evidence="5" id="KW-0998">Cell outer membrane</keyword>
<evidence type="ECO:0000259" key="7">
    <source>
        <dbReference type="Pfam" id="PF14322"/>
    </source>
</evidence>
<name>A0ABV8QMC3_9BACT</name>
<keyword evidence="9" id="KW-1185">Reference proteome</keyword>
<keyword evidence="4" id="KW-0472">Membrane</keyword>
<evidence type="ECO:0000313" key="8">
    <source>
        <dbReference type="EMBL" id="MFC4261456.1"/>
    </source>
</evidence>
<evidence type="ECO:0000256" key="1">
    <source>
        <dbReference type="ARBA" id="ARBA00004442"/>
    </source>
</evidence>
<protein>
    <submittedName>
        <fullName evidence="8">RagB/SusD family nutrient uptake outer membrane protein</fullName>
    </submittedName>
</protein>
<evidence type="ECO:0000256" key="5">
    <source>
        <dbReference type="ARBA" id="ARBA00023237"/>
    </source>
</evidence>
<evidence type="ECO:0000256" key="3">
    <source>
        <dbReference type="ARBA" id="ARBA00022729"/>
    </source>
</evidence>
<proteinExistence type="inferred from homology"/>
<dbReference type="Pfam" id="PF07980">
    <property type="entry name" value="SusD_RagB"/>
    <property type="match status" value="1"/>
</dbReference>
<evidence type="ECO:0000259" key="6">
    <source>
        <dbReference type="Pfam" id="PF07980"/>
    </source>
</evidence>
<comment type="similarity">
    <text evidence="2">Belongs to the SusD family.</text>
</comment>
<organism evidence="8 9">
    <name type="scientific">Ferruginibacter yonginensis</name>
    <dbReference type="NCBI Taxonomy" id="1310416"/>
    <lineage>
        <taxon>Bacteria</taxon>
        <taxon>Pseudomonadati</taxon>
        <taxon>Bacteroidota</taxon>
        <taxon>Chitinophagia</taxon>
        <taxon>Chitinophagales</taxon>
        <taxon>Chitinophagaceae</taxon>
        <taxon>Ferruginibacter</taxon>
    </lineage>
</organism>
<keyword evidence="3" id="KW-0732">Signal</keyword>
<gene>
    <name evidence="8" type="ORF">ACFOWM_01080</name>
</gene>
<accession>A0ABV8QMC3</accession>
<feature type="domain" description="SusD-like N-terminal" evidence="7">
    <location>
        <begin position="100"/>
        <end position="235"/>
    </location>
</feature>
<dbReference type="InterPro" id="IPR033985">
    <property type="entry name" value="SusD-like_N"/>
</dbReference>
<dbReference type="SUPFAM" id="SSF48452">
    <property type="entry name" value="TPR-like"/>
    <property type="match status" value="1"/>
</dbReference>
<reference evidence="9" key="1">
    <citation type="journal article" date="2019" name="Int. J. Syst. Evol. Microbiol.">
        <title>The Global Catalogue of Microorganisms (GCM) 10K type strain sequencing project: providing services to taxonomists for standard genome sequencing and annotation.</title>
        <authorList>
            <consortium name="The Broad Institute Genomics Platform"/>
            <consortium name="The Broad Institute Genome Sequencing Center for Infectious Disease"/>
            <person name="Wu L."/>
            <person name="Ma J."/>
        </authorList>
    </citation>
    <scope>NUCLEOTIDE SEQUENCE [LARGE SCALE GENOMIC DNA]</scope>
    <source>
        <strain evidence="9">CECT 8289</strain>
    </source>
</reference>
<evidence type="ECO:0000256" key="4">
    <source>
        <dbReference type="ARBA" id="ARBA00023136"/>
    </source>
</evidence>
<dbReference type="InterPro" id="IPR012944">
    <property type="entry name" value="SusD_RagB_dom"/>
</dbReference>
<dbReference type="PROSITE" id="PS51257">
    <property type="entry name" value="PROKAR_LIPOPROTEIN"/>
    <property type="match status" value="1"/>
</dbReference>
<evidence type="ECO:0000313" key="9">
    <source>
        <dbReference type="Proteomes" id="UP001595907"/>
    </source>
</evidence>
<dbReference type="EMBL" id="JBHSCZ010000001">
    <property type="protein sequence ID" value="MFC4261456.1"/>
    <property type="molecule type" value="Genomic_DNA"/>
</dbReference>
<dbReference type="RefSeq" id="WP_379705831.1">
    <property type="nucleotide sequence ID" value="NZ_JBHSCZ010000001.1"/>
</dbReference>
<comment type="subcellular location">
    <subcellularLocation>
        <location evidence="1">Cell outer membrane</location>
    </subcellularLocation>
</comment>
<sequence>MKNFFNKKFIIGAFAIATISIVSCKKYLDVAPESYFAPELTFDNPTNALKAIYGTYATLTGDNGYGIRLSMYYTLDDDIMMGQGGTPYPDGERRDIAHYNVTPANTQLSAPFNQMYLGIERANLCIYYIPKMAQYETGNAQEKKDLRRMHGEALTLRALLATELIRNWGDVPMQFEPSFTQTNLFKPKMNRDSIYDRLIADLAVAETLVPWRTEVPSDERITQGAVRGLRARIALYRGGYSLRVNRQMERGSNYLTYYTIARDECAAIMARPADHKLNPSFQAVWKDNICANKIEPNGEVIFEVAMAGGSSATGDSKLGYYNGPRYNSLGNGALTILPNYFYMFDSTDARRDVTCAPYNINVGNTYTGRSGATIVDGKFRRDWISPNVLTSAAQYFGVNWPILRFSDVLLMFAEAENEINQGPTAAAKLAFETVRKRAFPLNDPLIGVTPSTYSGFFDAIVKERALELGGEGIRKYDLIRWNLLGTKINETKALLPIMASRTGLPWSGYPANMYYNKLVTTGLVWAGSYYRPSVTPTPPTTTFTSVSWLGSAITTTIIPYYAIAFTPGKSELLPIPQSARDANPALTQDYGY</sequence>
<dbReference type="Pfam" id="PF14322">
    <property type="entry name" value="SusD-like_3"/>
    <property type="match status" value="1"/>
</dbReference>
<dbReference type="Gene3D" id="1.25.40.390">
    <property type="match status" value="1"/>
</dbReference>
<feature type="domain" description="RagB/SusD" evidence="6">
    <location>
        <begin position="380"/>
        <end position="592"/>
    </location>
</feature>
<dbReference type="Proteomes" id="UP001595907">
    <property type="component" value="Unassembled WGS sequence"/>
</dbReference>
<comment type="caution">
    <text evidence="8">The sequence shown here is derived from an EMBL/GenBank/DDBJ whole genome shotgun (WGS) entry which is preliminary data.</text>
</comment>
<evidence type="ECO:0000256" key="2">
    <source>
        <dbReference type="ARBA" id="ARBA00006275"/>
    </source>
</evidence>